<dbReference type="CDD" id="cd00180">
    <property type="entry name" value="PKc"/>
    <property type="match status" value="1"/>
</dbReference>
<dbReference type="SUPFAM" id="SSF56112">
    <property type="entry name" value="Protein kinase-like (PK-like)"/>
    <property type="match status" value="1"/>
</dbReference>
<feature type="region of interest" description="Disordered" evidence="1">
    <location>
        <begin position="429"/>
        <end position="461"/>
    </location>
</feature>
<dbReference type="InterPro" id="IPR011009">
    <property type="entry name" value="Kinase-like_dom_sf"/>
</dbReference>
<accession>A0ABR4ELC4</accession>
<evidence type="ECO:0000313" key="3">
    <source>
        <dbReference type="EMBL" id="KAL2283248.1"/>
    </source>
</evidence>
<dbReference type="SMART" id="SM00220">
    <property type="entry name" value="S_TKc"/>
    <property type="match status" value="1"/>
</dbReference>
<keyword evidence="4" id="KW-1185">Reference proteome</keyword>
<dbReference type="PANTHER" id="PTHR24359">
    <property type="entry name" value="SERINE/THREONINE-PROTEIN KINASE SBK1"/>
    <property type="match status" value="1"/>
</dbReference>
<evidence type="ECO:0000256" key="1">
    <source>
        <dbReference type="SAM" id="MobiDB-lite"/>
    </source>
</evidence>
<sequence>MQADMLRHREPENSPHSITQALLRASKKDCNDSRNRFIPRAALANVISIELVAQLLQSIGRREEDAGHLRDMAQDICPNHGGCFCRHANCTGKRMFCAILLLCGREDLIPSLCLRQDPRICDNHLPLSSDSLDKINHDLSESEKELFIHMQWQVYTPLITEFNDENQTVDVFPDEVSLPWLSKERLGEPILGEWSHVDRIEIYPCSHNLTVDDVEVFALKTFEQRLAPELSQQIFQQEVDANLKAPKHDRVVRLLTAFAHREQFYLLFPFANEGSLEELWKSYTPNGINQNTMPNRVANWYSDEWLLSECLEITEALVATHGLVDNRPKDSNSLLHADIKPENILCFWNPDSRGEIMLKLADFGEAKQINSNVPLKASQVGHVLTYRPPEHFPDSLITLKYDVWCLGCLFLDFVTWAIVGQDGIDSFRKNREQEPENPAVTENPGQMTEDTFFRQDPGSLPTKTLRPRREKKLEVKNQLATTRYSVWVASQVKVTRRLKDAVISHLENLQQYERCSDKLQQVLLLVGKKMLVVDPQGRADSREVRDFLSNLLRC</sequence>
<dbReference type="InterPro" id="IPR008271">
    <property type="entry name" value="Ser/Thr_kinase_AS"/>
</dbReference>
<name>A0ABR4ELC4_9PEZI</name>
<feature type="domain" description="Protein kinase" evidence="2">
    <location>
        <begin position="180"/>
        <end position="548"/>
    </location>
</feature>
<dbReference type="PANTHER" id="PTHR24359:SF1">
    <property type="entry name" value="INHIBITOR OF NUCLEAR FACTOR KAPPA-B KINASE EPSILON SUBUNIT HOMOLOG 1-RELATED"/>
    <property type="match status" value="1"/>
</dbReference>
<proteinExistence type="predicted"/>
<dbReference type="PROSITE" id="PS50011">
    <property type="entry name" value="PROTEIN_KINASE_DOM"/>
    <property type="match status" value="1"/>
</dbReference>
<evidence type="ECO:0000313" key="4">
    <source>
        <dbReference type="Proteomes" id="UP001600888"/>
    </source>
</evidence>
<dbReference type="EMBL" id="JBAWTH010000044">
    <property type="protein sequence ID" value="KAL2283246.1"/>
    <property type="molecule type" value="Genomic_DNA"/>
</dbReference>
<dbReference type="InterPro" id="IPR000719">
    <property type="entry name" value="Prot_kinase_dom"/>
</dbReference>
<organism evidence="3 4">
    <name type="scientific">Diaporthe vaccinii</name>
    <dbReference type="NCBI Taxonomy" id="105482"/>
    <lineage>
        <taxon>Eukaryota</taxon>
        <taxon>Fungi</taxon>
        <taxon>Dikarya</taxon>
        <taxon>Ascomycota</taxon>
        <taxon>Pezizomycotina</taxon>
        <taxon>Sordariomycetes</taxon>
        <taxon>Sordariomycetidae</taxon>
        <taxon>Diaporthales</taxon>
        <taxon>Diaporthaceae</taxon>
        <taxon>Diaporthe</taxon>
        <taxon>Diaporthe eres species complex</taxon>
    </lineage>
</organism>
<protein>
    <recommendedName>
        <fullName evidence="2">Protein kinase domain-containing protein</fullName>
    </recommendedName>
</protein>
<dbReference type="Gene3D" id="1.10.510.10">
    <property type="entry name" value="Transferase(Phosphotransferase) domain 1"/>
    <property type="match status" value="1"/>
</dbReference>
<dbReference type="Pfam" id="PF00069">
    <property type="entry name" value="Pkinase"/>
    <property type="match status" value="1"/>
</dbReference>
<dbReference type="PROSITE" id="PS00108">
    <property type="entry name" value="PROTEIN_KINASE_ST"/>
    <property type="match status" value="1"/>
</dbReference>
<dbReference type="Proteomes" id="UP001600888">
    <property type="component" value="Unassembled WGS sequence"/>
</dbReference>
<reference evidence="3 4" key="1">
    <citation type="submission" date="2024-03" db="EMBL/GenBank/DDBJ databases">
        <title>A high-quality draft genome sequence of Diaporthe vaccinii, a causative agent of upright dieback and viscid rot disease in cranberry plants.</title>
        <authorList>
            <person name="Sarrasin M."/>
            <person name="Lang B.F."/>
            <person name="Burger G."/>
        </authorList>
    </citation>
    <scope>NUCLEOTIDE SEQUENCE [LARGE SCALE GENOMIC DNA]</scope>
    <source>
        <strain evidence="3 4">IS7</strain>
    </source>
</reference>
<gene>
    <name evidence="3" type="ORF">FJTKL_10125</name>
</gene>
<evidence type="ECO:0000259" key="2">
    <source>
        <dbReference type="PROSITE" id="PS50011"/>
    </source>
</evidence>
<dbReference type="EMBL" id="JBAWTH010000044">
    <property type="protein sequence ID" value="KAL2283248.1"/>
    <property type="molecule type" value="Genomic_DNA"/>
</dbReference>
<comment type="caution">
    <text evidence="3">The sequence shown here is derived from an EMBL/GenBank/DDBJ whole genome shotgun (WGS) entry which is preliminary data.</text>
</comment>